<dbReference type="PANTHER" id="PTHR31286">
    <property type="entry name" value="GLYCINE-RICH CELL WALL STRUCTURAL PROTEIN 1.8-LIKE"/>
    <property type="match status" value="1"/>
</dbReference>
<feature type="compositionally biased region" description="Basic residues" evidence="2">
    <location>
        <begin position="337"/>
        <end position="352"/>
    </location>
</feature>
<dbReference type="InterPro" id="IPR040256">
    <property type="entry name" value="At4g02000-like"/>
</dbReference>
<dbReference type="Pfam" id="PF14111">
    <property type="entry name" value="DUF4283"/>
    <property type="match status" value="1"/>
</dbReference>
<dbReference type="GO" id="GO:0008270">
    <property type="term" value="F:zinc ion binding"/>
    <property type="evidence" value="ECO:0007669"/>
    <property type="project" value="UniProtKB-KW"/>
</dbReference>
<evidence type="ECO:0000256" key="2">
    <source>
        <dbReference type="SAM" id="MobiDB-lite"/>
    </source>
</evidence>
<protein>
    <recommendedName>
        <fullName evidence="3">CCHC-type domain-containing protein</fullName>
    </recommendedName>
</protein>
<evidence type="ECO:0000259" key="3">
    <source>
        <dbReference type="PROSITE" id="PS50158"/>
    </source>
</evidence>
<sequence length="486" mass="53704">MSIPVPTPSSSSPIDPGGASPARISNRENHVINRDLERKLQSPSIPASIPAAKVPSYAARFKSSLRNLRKISDPSFLEDGTPVVQAPESVLLRTSELWKDHVVAHFHGRRPSASKIITDLNPVWGKFGSITVRTVSDSCVLIYIPSVQTREWVLQVGYWQADRCSFSVYPWTADGNLAAQELLFAPTWVVLKNVPPQLYSLDGISVVASGIGDPLHTEKSRLDPYHFGDTKVKVEIDLSKTPPEVVEVRDTQGNSVRVNVEYPSLPPKCLNCGKFGHLMNRCNRAPRQRQQTQKKEKVISVVKSGSEVSLEGEPQEGGKEASIVKGEVDQGQESKAKSRPRKRSRSRARARARALSSPPEESVGMEVVESKVALEAKLQELAPLTRNSTETDSVPVAEPVEEGSQLEEGEISGEEEDNLVQVPKESQEEMVAQEEEESLWLTKHSKNFRRALRQHKLWEASGAVGKPPKSARLLDRVFSTGRKLEA</sequence>
<dbReference type="AlphaFoldDB" id="A0A397ZE83"/>
<dbReference type="Proteomes" id="UP000264353">
    <property type="component" value="Chromosome A5"/>
</dbReference>
<feature type="region of interest" description="Disordered" evidence="2">
    <location>
        <begin position="1"/>
        <end position="24"/>
    </location>
</feature>
<dbReference type="GO" id="GO:0003676">
    <property type="term" value="F:nucleic acid binding"/>
    <property type="evidence" value="ECO:0007669"/>
    <property type="project" value="InterPro"/>
</dbReference>
<evidence type="ECO:0000313" key="4">
    <source>
        <dbReference type="EMBL" id="RID63825.1"/>
    </source>
</evidence>
<accession>A0A397ZE83</accession>
<keyword evidence="1" id="KW-0862">Zinc</keyword>
<name>A0A397ZE83_BRACM</name>
<dbReference type="PANTHER" id="PTHR31286:SF181">
    <property type="entry name" value="ZINC KNUCKLE (CCHC-TYPE) FAMILY PROTEIN"/>
    <property type="match status" value="1"/>
</dbReference>
<dbReference type="InterPro" id="IPR001878">
    <property type="entry name" value="Znf_CCHC"/>
</dbReference>
<dbReference type="InterPro" id="IPR025558">
    <property type="entry name" value="DUF4283"/>
</dbReference>
<dbReference type="EMBL" id="CM010632">
    <property type="protein sequence ID" value="RID63825.1"/>
    <property type="molecule type" value="Genomic_DNA"/>
</dbReference>
<dbReference type="SUPFAM" id="SSF57756">
    <property type="entry name" value="Retrovirus zinc finger-like domains"/>
    <property type="match status" value="1"/>
</dbReference>
<evidence type="ECO:0000313" key="5">
    <source>
        <dbReference type="Proteomes" id="UP000264353"/>
    </source>
</evidence>
<feature type="compositionally biased region" description="Low complexity" evidence="2">
    <location>
        <begin position="1"/>
        <end position="22"/>
    </location>
</feature>
<feature type="compositionally biased region" description="Basic and acidic residues" evidence="2">
    <location>
        <begin position="326"/>
        <end position="336"/>
    </location>
</feature>
<organism evidence="4 5">
    <name type="scientific">Brassica campestris</name>
    <name type="common">Field mustard</name>
    <dbReference type="NCBI Taxonomy" id="3711"/>
    <lineage>
        <taxon>Eukaryota</taxon>
        <taxon>Viridiplantae</taxon>
        <taxon>Streptophyta</taxon>
        <taxon>Embryophyta</taxon>
        <taxon>Tracheophyta</taxon>
        <taxon>Spermatophyta</taxon>
        <taxon>Magnoliopsida</taxon>
        <taxon>eudicotyledons</taxon>
        <taxon>Gunneridae</taxon>
        <taxon>Pentapetalae</taxon>
        <taxon>rosids</taxon>
        <taxon>malvids</taxon>
        <taxon>Brassicales</taxon>
        <taxon>Brassicaceae</taxon>
        <taxon>Brassiceae</taxon>
        <taxon>Brassica</taxon>
    </lineage>
</organism>
<dbReference type="InterPro" id="IPR036875">
    <property type="entry name" value="Znf_CCHC_sf"/>
</dbReference>
<gene>
    <name evidence="4" type="ORF">BRARA_E02795</name>
</gene>
<feature type="region of interest" description="Disordered" evidence="2">
    <location>
        <begin position="382"/>
        <end position="419"/>
    </location>
</feature>
<feature type="domain" description="CCHC-type" evidence="3">
    <location>
        <begin position="268"/>
        <end position="282"/>
    </location>
</feature>
<proteinExistence type="predicted"/>
<reference evidence="4 5" key="1">
    <citation type="submission" date="2018-06" db="EMBL/GenBank/DDBJ databases">
        <title>WGS assembly of Brassica rapa FPsc.</title>
        <authorList>
            <person name="Bowman J."/>
            <person name="Kohchi T."/>
            <person name="Yamato K."/>
            <person name="Jenkins J."/>
            <person name="Shu S."/>
            <person name="Ishizaki K."/>
            <person name="Yamaoka S."/>
            <person name="Nishihama R."/>
            <person name="Nakamura Y."/>
            <person name="Berger F."/>
            <person name="Adam C."/>
            <person name="Aki S."/>
            <person name="Althoff F."/>
            <person name="Araki T."/>
            <person name="Arteaga-Vazquez M."/>
            <person name="Balasubrmanian S."/>
            <person name="Bauer D."/>
            <person name="Boehm C."/>
            <person name="Briginshaw L."/>
            <person name="Caballero-Perez J."/>
            <person name="Catarino B."/>
            <person name="Chen F."/>
            <person name="Chiyoda S."/>
            <person name="Chovatia M."/>
            <person name="Davies K."/>
            <person name="Delmans M."/>
            <person name="Demura T."/>
            <person name="Dierschke T."/>
            <person name="Dolan L."/>
            <person name="Dorantes-Acosta A."/>
            <person name="Eklund D."/>
            <person name="Florent S."/>
            <person name="Flores-Sandoval E."/>
            <person name="Fujiyama A."/>
            <person name="Fukuzawa H."/>
            <person name="Galik B."/>
            <person name="Grimanelli D."/>
            <person name="Grimwood J."/>
            <person name="Grossniklaus U."/>
            <person name="Hamada T."/>
            <person name="Haseloff J."/>
            <person name="Hetherington A."/>
            <person name="Higo A."/>
            <person name="Hirakawa Y."/>
            <person name="Hundley H."/>
            <person name="Ikeda Y."/>
            <person name="Inoue K."/>
            <person name="Inoue S."/>
            <person name="Ishida S."/>
            <person name="Jia Q."/>
            <person name="Kakita M."/>
            <person name="Kanazawa T."/>
            <person name="Kawai Y."/>
            <person name="Kawashima T."/>
            <person name="Kennedy M."/>
            <person name="Kinose K."/>
            <person name="Kinoshita T."/>
            <person name="Kohara Y."/>
            <person name="Koide E."/>
            <person name="Komatsu K."/>
            <person name="Kopischke S."/>
            <person name="Kubo M."/>
            <person name="Kyozuka J."/>
            <person name="Lagercrantz U."/>
            <person name="Lin S."/>
            <person name="Lindquist E."/>
            <person name="Lipzen A."/>
            <person name="Lu C."/>
            <person name="Luna E."/>
            <person name="Martienssen R."/>
            <person name="Minamino N."/>
            <person name="Mizutani M."/>
            <person name="Mizutani M."/>
            <person name="Mochizuki N."/>
            <person name="Monte I."/>
            <person name="Mosher R."/>
            <person name="Nagasaki H."/>
            <person name="Nakagami H."/>
            <person name="Naramoto S."/>
            <person name="Nishitani K."/>
            <person name="Ohtani M."/>
            <person name="Okamoto T."/>
            <person name="Okumura M."/>
            <person name="Phillips J."/>
            <person name="Pollak B."/>
            <person name="Reinders A."/>
            <person name="Roevekamp M."/>
            <person name="Sano R."/>
            <person name="Sawa S."/>
            <person name="Schmid M."/>
            <person name="Shirakawa M."/>
            <person name="Solano R."/>
            <person name="Spunde A."/>
            <person name="Suetsugu N."/>
            <person name="Sugano S."/>
            <person name="Sugiyama A."/>
            <person name="Sun R."/>
            <person name="Suzuki Y."/>
            <person name="Takenaka M."/>
            <person name="Takezawa D."/>
            <person name="Tomogane H."/>
            <person name="Tsuzuki M."/>
            <person name="Ueda T."/>
            <person name="Umeda M."/>
            <person name="Ward J."/>
            <person name="Watanabe Y."/>
            <person name="Yazaki K."/>
            <person name="Yokoyama R."/>
            <person name="Yoshitake Y."/>
            <person name="Yotsui I."/>
            <person name="Zachgo S."/>
            <person name="Schmutz J."/>
        </authorList>
    </citation>
    <scope>NUCLEOTIDE SEQUENCE [LARGE SCALE GENOMIC DNA]</scope>
    <source>
        <strain evidence="5">cv. B-3</strain>
    </source>
</reference>
<evidence type="ECO:0000256" key="1">
    <source>
        <dbReference type="PROSITE-ProRule" id="PRU00047"/>
    </source>
</evidence>
<keyword evidence="1" id="KW-0863">Zinc-finger</keyword>
<dbReference type="PROSITE" id="PS50158">
    <property type="entry name" value="ZF_CCHC"/>
    <property type="match status" value="1"/>
</dbReference>
<keyword evidence="1" id="KW-0479">Metal-binding</keyword>
<feature type="region of interest" description="Disordered" evidence="2">
    <location>
        <begin position="285"/>
        <end position="363"/>
    </location>
</feature>
<feature type="compositionally biased region" description="Acidic residues" evidence="2">
    <location>
        <begin position="399"/>
        <end position="418"/>
    </location>
</feature>